<evidence type="ECO:0000313" key="3">
    <source>
        <dbReference type="EMBL" id="KAJ1218022.1"/>
    </source>
</evidence>
<dbReference type="Proteomes" id="UP001066276">
    <property type="component" value="Chromosome 1_1"/>
</dbReference>
<feature type="compositionally biased region" description="Basic and acidic residues" evidence="1">
    <location>
        <begin position="27"/>
        <end position="37"/>
    </location>
</feature>
<evidence type="ECO:0000256" key="1">
    <source>
        <dbReference type="SAM" id="MobiDB-lite"/>
    </source>
</evidence>
<gene>
    <name evidence="2" type="ORF">NDU88_005606</name>
    <name evidence="3" type="ORF">NDU88_005608</name>
</gene>
<sequence length="88" mass="9399">MEKDPQLGEGSRFWEEWVSASNTLLHMLEEGRRDPREQSVGPGTGQQQQAAEPGEPEAGGRGTEAAVSASDTAGHCPLEARTPDPLKS</sequence>
<dbReference type="AlphaFoldDB" id="A0AAV7WZ19"/>
<dbReference type="EMBL" id="JANPWB010000001">
    <property type="protein sequence ID" value="KAJ1218020.1"/>
    <property type="molecule type" value="Genomic_DNA"/>
</dbReference>
<comment type="caution">
    <text evidence="2">The sequence shown here is derived from an EMBL/GenBank/DDBJ whole genome shotgun (WGS) entry which is preliminary data.</text>
</comment>
<dbReference type="EMBL" id="JANPWB010000001">
    <property type="protein sequence ID" value="KAJ1218022.1"/>
    <property type="molecule type" value="Genomic_DNA"/>
</dbReference>
<evidence type="ECO:0000313" key="2">
    <source>
        <dbReference type="EMBL" id="KAJ1218020.1"/>
    </source>
</evidence>
<evidence type="ECO:0000313" key="4">
    <source>
        <dbReference type="Proteomes" id="UP001066276"/>
    </source>
</evidence>
<protein>
    <submittedName>
        <fullName evidence="2">Uncharacterized protein</fullName>
    </submittedName>
</protein>
<proteinExistence type="predicted"/>
<accession>A0AAV7WZ19</accession>
<organism evidence="2 4">
    <name type="scientific">Pleurodeles waltl</name>
    <name type="common">Iberian ribbed newt</name>
    <dbReference type="NCBI Taxonomy" id="8319"/>
    <lineage>
        <taxon>Eukaryota</taxon>
        <taxon>Metazoa</taxon>
        <taxon>Chordata</taxon>
        <taxon>Craniata</taxon>
        <taxon>Vertebrata</taxon>
        <taxon>Euteleostomi</taxon>
        <taxon>Amphibia</taxon>
        <taxon>Batrachia</taxon>
        <taxon>Caudata</taxon>
        <taxon>Salamandroidea</taxon>
        <taxon>Salamandridae</taxon>
        <taxon>Pleurodelinae</taxon>
        <taxon>Pleurodeles</taxon>
    </lineage>
</organism>
<reference evidence="2" key="1">
    <citation type="journal article" date="2022" name="bioRxiv">
        <title>Sequencing and chromosome-scale assembly of the giantPleurodeles waltlgenome.</title>
        <authorList>
            <person name="Brown T."/>
            <person name="Elewa A."/>
            <person name="Iarovenko S."/>
            <person name="Subramanian E."/>
            <person name="Araus A.J."/>
            <person name="Petzold A."/>
            <person name="Susuki M."/>
            <person name="Suzuki K.-i.T."/>
            <person name="Hayashi T."/>
            <person name="Toyoda A."/>
            <person name="Oliveira C."/>
            <person name="Osipova E."/>
            <person name="Leigh N.D."/>
            <person name="Simon A."/>
            <person name="Yun M.H."/>
        </authorList>
    </citation>
    <scope>NUCLEOTIDE SEQUENCE</scope>
    <source>
        <strain evidence="2">20211129_DDA</strain>
        <tissue evidence="2">Liver</tissue>
    </source>
</reference>
<name>A0AAV7WZ19_PLEWA</name>
<feature type="region of interest" description="Disordered" evidence="1">
    <location>
        <begin position="26"/>
        <end position="88"/>
    </location>
</feature>
<keyword evidence="4" id="KW-1185">Reference proteome</keyword>